<comment type="caution">
    <text evidence="1">The sequence shown here is derived from an EMBL/GenBank/DDBJ whole genome shotgun (WGS) entry which is preliminary data.</text>
</comment>
<protein>
    <submittedName>
        <fullName evidence="1">Uncharacterized protein</fullName>
    </submittedName>
</protein>
<accession>A0A9K3IU21</accession>
<name>A0A9K3IU21_HELAN</name>
<dbReference type="AlphaFoldDB" id="A0A9K3IU21"/>
<reference evidence="1" key="2">
    <citation type="submission" date="2020-06" db="EMBL/GenBank/DDBJ databases">
        <title>Helianthus annuus Genome sequencing and assembly Release 2.</title>
        <authorList>
            <person name="Gouzy J."/>
            <person name="Langlade N."/>
            <person name="Munos S."/>
        </authorList>
    </citation>
    <scope>NUCLEOTIDE SEQUENCE</scope>
    <source>
        <tissue evidence="1">Leaves</tissue>
    </source>
</reference>
<dbReference type="Gramene" id="mRNA:HanXRQr2_Chr06g0255071">
    <property type="protein sequence ID" value="mRNA:HanXRQr2_Chr06g0255071"/>
    <property type="gene ID" value="HanXRQr2_Chr06g0255071"/>
</dbReference>
<organism evidence="1 2">
    <name type="scientific">Helianthus annuus</name>
    <name type="common">Common sunflower</name>
    <dbReference type="NCBI Taxonomy" id="4232"/>
    <lineage>
        <taxon>Eukaryota</taxon>
        <taxon>Viridiplantae</taxon>
        <taxon>Streptophyta</taxon>
        <taxon>Embryophyta</taxon>
        <taxon>Tracheophyta</taxon>
        <taxon>Spermatophyta</taxon>
        <taxon>Magnoliopsida</taxon>
        <taxon>eudicotyledons</taxon>
        <taxon>Gunneridae</taxon>
        <taxon>Pentapetalae</taxon>
        <taxon>asterids</taxon>
        <taxon>campanulids</taxon>
        <taxon>Asterales</taxon>
        <taxon>Asteraceae</taxon>
        <taxon>Asteroideae</taxon>
        <taxon>Heliantheae alliance</taxon>
        <taxon>Heliantheae</taxon>
        <taxon>Helianthus</taxon>
    </lineage>
</organism>
<evidence type="ECO:0000313" key="1">
    <source>
        <dbReference type="EMBL" id="KAF5802045.1"/>
    </source>
</evidence>
<sequence>MAARFLARFRSISGESFSPCMFRSETSEHLDDILEARRNYNLMSAA</sequence>
<evidence type="ECO:0000313" key="2">
    <source>
        <dbReference type="Proteomes" id="UP000215914"/>
    </source>
</evidence>
<dbReference type="Proteomes" id="UP000215914">
    <property type="component" value="Unassembled WGS sequence"/>
</dbReference>
<keyword evidence="2" id="KW-1185">Reference proteome</keyword>
<reference evidence="1" key="1">
    <citation type="journal article" date="2017" name="Nature">
        <title>The sunflower genome provides insights into oil metabolism, flowering and Asterid evolution.</title>
        <authorList>
            <person name="Badouin H."/>
            <person name="Gouzy J."/>
            <person name="Grassa C.J."/>
            <person name="Murat F."/>
            <person name="Staton S.E."/>
            <person name="Cottret L."/>
            <person name="Lelandais-Briere C."/>
            <person name="Owens G.L."/>
            <person name="Carrere S."/>
            <person name="Mayjonade B."/>
            <person name="Legrand L."/>
            <person name="Gill N."/>
            <person name="Kane N.C."/>
            <person name="Bowers J.E."/>
            <person name="Hubner S."/>
            <person name="Bellec A."/>
            <person name="Berard A."/>
            <person name="Berges H."/>
            <person name="Blanchet N."/>
            <person name="Boniface M.C."/>
            <person name="Brunel D."/>
            <person name="Catrice O."/>
            <person name="Chaidir N."/>
            <person name="Claudel C."/>
            <person name="Donnadieu C."/>
            <person name="Faraut T."/>
            <person name="Fievet G."/>
            <person name="Helmstetter N."/>
            <person name="King M."/>
            <person name="Knapp S.J."/>
            <person name="Lai Z."/>
            <person name="Le Paslier M.C."/>
            <person name="Lippi Y."/>
            <person name="Lorenzon L."/>
            <person name="Mandel J.R."/>
            <person name="Marage G."/>
            <person name="Marchand G."/>
            <person name="Marquand E."/>
            <person name="Bret-Mestries E."/>
            <person name="Morien E."/>
            <person name="Nambeesan S."/>
            <person name="Nguyen T."/>
            <person name="Pegot-Espagnet P."/>
            <person name="Pouilly N."/>
            <person name="Raftis F."/>
            <person name="Sallet E."/>
            <person name="Schiex T."/>
            <person name="Thomas J."/>
            <person name="Vandecasteele C."/>
            <person name="Vares D."/>
            <person name="Vear F."/>
            <person name="Vautrin S."/>
            <person name="Crespi M."/>
            <person name="Mangin B."/>
            <person name="Burke J.M."/>
            <person name="Salse J."/>
            <person name="Munos S."/>
            <person name="Vincourt P."/>
            <person name="Rieseberg L.H."/>
            <person name="Langlade N.B."/>
        </authorList>
    </citation>
    <scope>NUCLEOTIDE SEQUENCE</scope>
    <source>
        <tissue evidence="1">Leaves</tissue>
    </source>
</reference>
<gene>
    <name evidence="1" type="ORF">HanXRQr2_Chr06g0255071</name>
</gene>
<dbReference type="EMBL" id="MNCJ02000321">
    <property type="protein sequence ID" value="KAF5802045.1"/>
    <property type="molecule type" value="Genomic_DNA"/>
</dbReference>
<proteinExistence type="predicted"/>